<dbReference type="RefSeq" id="WP_044886743.1">
    <property type="nucleotide sequence ID" value="NZ_JYFN01000036.1"/>
</dbReference>
<organism evidence="3 4">
    <name type="scientific">Frankia torreyi</name>
    <dbReference type="NCBI Taxonomy" id="1856"/>
    <lineage>
        <taxon>Bacteria</taxon>
        <taxon>Bacillati</taxon>
        <taxon>Actinomycetota</taxon>
        <taxon>Actinomycetes</taxon>
        <taxon>Frankiales</taxon>
        <taxon>Frankiaceae</taxon>
        <taxon>Frankia</taxon>
    </lineage>
</organism>
<evidence type="ECO:0000313" key="4">
    <source>
        <dbReference type="Proteomes" id="UP000032545"/>
    </source>
</evidence>
<evidence type="ECO:0000256" key="1">
    <source>
        <dbReference type="SAM" id="MobiDB-lite"/>
    </source>
</evidence>
<dbReference type="OrthoDB" id="5186342at2"/>
<dbReference type="PATRIC" id="fig|1502723.3.peg.3904"/>
<keyword evidence="4" id="KW-1185">Reference proteome</keyword>
<evidence type="ECO:0000313" key="3">
    <source>
        <dbReference type="EMBL" id="KJE21502.1"/>
    </source>
</evidence>
<dbReference type="Proteomes" id="UP000032545">
    <property type="component" value="Unassembled WGS sequence"/>
</dbReference>
<dbReference type="InterPro" id="IPR001387">
    <property type="entry name" value="Cro/C1-type_HTH"/>
</dbReference>
<dbReference type="GO" id="GO:0003677">
    <property type="term" value="F:DNA binding"/>
    <property type="evidence" value="ECO:0007669"/>
    <property type="project" value="InterPro"/>
</dbReference>
<name>A0A0D8BDM6_9ACTN</name>
<dbReference type="EMBL" id="JYFN01000036">
    <property type="protein sequence ID" value="KJE21502.1"/>
    <property type="molecule type" value="Genomic_DNA"/>
</dbReference>
<accession>A0A0D8BDM6</accession>
<evidence type="ECO:0000259" key="2">
    <source>
        <dbReference type="PROSITE" id="PS50943"/>
    </source>
</evidence>
<reference evidence="4" key="1">
    <citation type="submission" date="2015-02" db="EMBL/GenBank/DDBJ databases">
        <title>Draft Genome of Frankia sp. CpI1-S.</title>
        <authorList>
            <person name="Oshone R.T."/>
            <person name="Ngom M."/>
            <person name="Ghodhbane-Gtari F."/>
            <person name="Gtari M."/>
            <person name="Morris K."/>
            <person name="Thomas K."/>
            <person name="Sen A."/>
            <person name="Tisa L.S."/>
        </authorList>
    </citation>
    <scope>NUCLEOTIDE SEQUENCE [LARGE SCALE GENOMIC DNA]</scope>
    <source>
        <strain evidence="4">CpI1-S</strain>
    </source>
</reference>
<feature type="region of interest" description="Disordered" evidence="1">
    <location>
        <begin position="114"/>
        <end position="140"/>
    </location>
</feature>
<proteinExistence type="predicted"/>
<dbReference type="InterPro" id="IPR010982">
    <property type="entry name" value="Lambda_DNA-bd_dom_sf"/>
</dbReference>
<dbReference type="AlphaFoldDB" id="A0A0D8BDM6"/>
<dbReference type="CDD" id="cd00093">
    <property type="entry name" value="HTH_XRE"/>
    <property type="match status" value="1"/>
</dbReference>
<dbReference type="SMART" id="SM00530">
    <property type="entry name" value="HTH_XRE"/>
    <property type="match status" value="1"/>
</dbReference>
<reference evidence="3 4" key="2">
    <citation type="journal article" date="2016" name="Genome Announc.">
        <title>Permanent Draft Genome Sequences for Two Variants of Frankia sp. Strain CpI1, the First Frankia Strain Isolated from Root Nodules of Comptonia peregrina.</title>
        <authorList>
            <person name="Oshone R."/>
            <person name="Hurst S.G.IV."/>
            <person name="Abebe-Akele F."/>
            <person name="Simpson S."/>
            <person name="Morris K."/>
            <person name="Thomas W.K."/>
            <person name="Tisa L.S."/>
        </authorList>
    </citation>
    <scope>NUCLEOTIDE SEQUENCE [LARGE SCALE GENOMIC DNA]</scope>
    <source>
        <strain evidence="4">CpI1-S</strain>
    </source>
</reference>
<dbReference type="SUPFAM" id="SSF47413">
    <property type="entry name" value="lambda repressor-like DNA-binding domains"/>
    <property type="match status" value="1"/>
</dbReference>
<gene>
    <name evidence="3" type="ORF">FF36_04190</name>
</gene>
<dbReference type="Pfam" id="PF13443">
    <property type="entry name" value="HTH_26"/>
    <property type="match status" value="1"/>
</dbReference>
<dbReference type="PROSITE" id="PS50943">
    <property type="entry name" value="HTH_CROC1"/>
    <property type="match status" value="1"/>
</dbReference>
<feature type="domain" description="HTH cro/C1-type" evidence="2">
    <location>
        <begin position="17"/>
        <end position="73"/>
    </location>
</feature>
<protein>
    <submittedName>
        <fullName evidence="3">Putative transcriptional regulator</fullName>
    </submittedName>
</protein>
<comment type="caution">
    <text evidence="3">The sequence shown here is derived from an EMBL/GenBank/DDBJ whole genome shotgun (WGS) entry which is preliminary data.</text>
</comment>
<sequence length="140" mass="15192">MVRDTAAEDWKAVGEAITARMRERRITQQALATASGVSVATLRELQRGTSRRRAHDSTLVAISRALDWPDDHLLTVLLGAPPQTVTAPPAPIDRQILEVLLRIERQVATIGARLRVPVPDDGDGLEQPGEHDNGPDPAAE</sequence>
<dbReference type="Gene3D" id="1.10.260.40">
    <property type="entry name" value="lambda repressor-like DNA-binding domains"/>
    <property type="match status" value="1"/>
</dbReference>